<dbReference type="GO" id="GO:0010468">
    <property type="term" value="P:regulation of gene expression"/>
    <property type="evidence" value="ECO:0007669"/>
    <property type="project" value="UniProtKB-ARBA"/>
</dbReference>
<evidence type="ECO:0000313" key="10">
    <source>
        <dbReference type="Proteomes" id="UP000734854"/>
    </source>
</evidence>
<keyword evidence="4 7" id="KW-0862">Zinc</keyword>
<proteinExistence type="predicted"/>
<dbReference type="Pfam" id="PF13637">
    <property type="entry name" value="Ank_4"/>
    <property type="match status" value="1"/>
</dbReference>
<keyword evidence="2" id="KW-0677">Repeat</keyword>
<dbReference type="InterPro" id="IPR036770">
    <property type="entry name" value="Ankyrin_rpt-contain_sf"/>
</dbReference>
<dbReference type="GO" id="GO:0008270">
    <property type="term" value="F:zinc ion binding"/>
    <property type="evidence" value="ECO:0007669"/>
    <property type="project" value="UniProtKB-KW"/>
</dbReference>
<dbReference type="SUPFAM" id="SSF48403">
    <property type="entry name" value="Ankyrin repeat"/>
    <property type="match status" value="1"/>
</dbReference>
<evidence type="ECO:0000256" key="5">
    <source>
        <dbReference type="ARBA" id="ARBA00023125"/>
    </source>
</evidence>
<evidence type="ECO:0000313" key="9">
    <source>
        <dbReference type="EMBL" id="KAG6466036.1"/>
    </source>
</evidence>
<dbReference type="GO" id="GO:0003677">
    <property type="term" value="F:DNA binding"/>
    <property type="evidence" value="ECO:0007669"/>
    <property type="project" value="UniProtKB-KW"/>
</dbReference>
<keyword evidence="5" id="KW-0238">DNA-binding</keyword>
<dbReference type="PROSITE" id="PS50103">
    <property type="entry name" value="ZF_C3H1"/>
    <property type="match status" value="1"/>
</dbReference>
<keyword evidence="3 7" id="KW-0863">Zinc-finger</keyword>
<feature type="zinc finger region" description="C3H1-type" evidence="7">
    <location>
        <begin position="177"/>
        <end position="199"/>
    </location>
</feature>
<reference evidence="9 10" key="1">
    <citation type="submission" date="2020-08" db="EMBL/GenBank/DDBJ databases">
        <title>Plant Genome Project.</title>
        <authorList>
            <person name="Zhang R.-G."/>
        </authorList>
    </citation>
    <scope>NUCLEOTIDE SEQUENCE [LARGE SCALE GENOMIC DNA]</scope>
    <source>
        <tissue evidence="9">Rhizome</tissue>
    </source>
</reference>
<dbReference type="PROSITE" id="PS50297">
    <property type="entry name" value="ANK_REP_REGION"/>
    <property type="match status" value="1"/>
</dbReference>
<dbReference type="Proteomes" id="UP000734854">
    <property type="component" value="Unassembled WGS sequence"/>
</dbReference>
<dbReference type="PANTHER" id="PTHR14493">
    <property type="entry name" value="UNKEMPT FAMILY MEMBER"/>
    <property type="match status" value="1"/>
</dbReference>
<evidence type="ECO:0000256" key="2">
    <source>
        <dbReference type="ARBA" id="ARBA00022737"/>
    </source>
</evidence>
<dbReference type="Gene3D" id="3.30.1370.210">
    <property type="match status" value="1"/>
</dbReference>
<comment type="caution">
    <text evidence="9">The sequence shown here is derived from an EMBL/GenBank/DDBJ whole genome shotgun (WGS) entry which is preliminary data.</text>
</comment>
<dbReference type="SMART" id="SM00356">
    <property type="entry name" value="ZnF_C3H1"/>
    <property type="match status" value="2"/>
</dbReference>
<dbReference type="PROSITE" id="PS50088">
    <property type="entry name" value="ANK_REPEAT"/>
    <property type="match status" value="1"/>
</dbReference>
<feature type="repeat" description="ANK" evidence="6">
    <location>
        <begin position="30"/>
        <end position="65"/>
    </location>
</feature>
<dbReference type="Gene3D" id="1.25.40.20">
    <property type="entry name" value="Ankyrin repeat-containing domain"/>
    <property type="match status" value="1"/>
</dbReference>
<keyword evidence="1 7" id="KW-0479">Metal-binding</keyword>
<dbReference type="InterPro" id="IPR002110">
    <property type="entry name" value="Ankyrin_rpt"/>
</dbReference>
<organism evidence="9 10">
    <name type="scientific">Zingiber officinale</name>
    <name type="common">Ginger</name>
    <name type="synonym">Amomum zingiber</name>
    <dbReference type="NCBI Taxonomy" id="94328"/>
    <lineage>
        <taxon>Eukaryota</taxon>
        <taxon>Viridiplantae</taxon>
        <taxon>Streptophyta</taxon>
        <taxon>Embryophyta</taxon>
        <taxon>Tracheophyta</taxon>
        <taxon>Spermatophyta</taxon>
        <taxon>Magnoliopsida</taxon>
        <taxon>Liliopsida</taxon>
        <taxon>Zingiberales</taxon>
        <taxon>Zingiberaceae</taxon>
        <taxon>Zingiber</taxon>
    </lineage>
</organism>
<dbReference type="InterPro" id="IPR057444">
    <property type="entry name" value="Znf-CCCH_AtC3H23-like"/>
</dbReference>
<keyword evidence="10" id="KW-1185">Reference proteome</keyword>
<accession>A0A8J5ER02</accession>
<sequence length="596" mass="64407">MVASTYGSLEVLKLILSLASIDVNCVSGHNTTTALHCAASGGSLAAVDVVKALLAAGVDPTVIDVDGNRPTDIIVASPRSPLARNSLEQLLDKSTISSYGRNNKNLTRVMTTSSNSLSAVESGLASSPPAKYPDLPPLTICPCSRAYSHDWTECPFVHLGENARRCDPRKYHYSCVPCPDFRKGSCRRGDLCEYAHGVFESWLHPAQYRTRLCKDGINCSRQVCFFAHTNVELHPLHMSTGSMDPSPRAASSAAMEMAVAMGFIPRSPSAVMASFTPPILPSVNGSGHSLGWPQPNMPTLNLPASNLQSSRLRSSLNARDMLVDGLTLLSEISSQQSLNDMHYSRLNSMAMDGNSPIRTKSMNPANLDGIFSAEMTLSPRCNSDHGGIFSPSNNNAMLSQFHNLQQQQSLLSPINTNVYSPNISSPGVMSPRSIEPISPLSSRMSVLSQRERQQQTQWSLGSHDLGPISSLVIGSPVNSSLLNWACPSLCLLDWGLNGEELGHLKRSSSFKLGGDGDEHDVSWVHSLMKESPPEKVVSAAMVSPGPPCVFDGENSHSNDPMDGGIDQAAILGAWLEQMQFDQMINKFSLECQREKN</sequence>
<dbReference type="EMBL" id="JACMSC010000212">
    <property type="protein sequence ID" value="KAG6466036.1"/>
    <property type="molecule type" value="Genomic_DNA"/>
</dbReference>
<dbReference type="InterPro" id="IPR000571">
    <property type="entry name" value="Znf_CCCH"/>
</dbReference>
<evidence type="ECO:0000256" key="7">
    <source>
        <dbReference type="PROSITE-ProRule" id="PRU00723"/>
    </source>
</evidence>
<keyword evidence="6" id="KW-0040">ANK repeat</keyword>
<protein>
    <recommendedName>
        <fullName evidence="8">C3H1-type domain-containing protein</fullName>
    </recommendedName>
</protein>
<evidence type="ECO:0000256" key="6">
    <source>
        <dbReference type="PROSITE-ProRule" id="PRU00023"/>
    </source>
</evidence>
<evidence type="ECO:0000256" key="1">
    <source>
        <dbReference type="ARBA" id="ARBA00022723"/>
    </source>
</evidence>
<dbReference type="InterPro" id="IPR045234">
    <property type="entry name" value="Unkempt-like"/>
</dbReference>
<evidence type="ECO:0000256" key="3">
    <source>
        <dbReference type="ARBA" id="ARBA00022771"/>
    </source>
</evidence>
<gene>
    <name evidence="9" type="ORF">ZIOFF_076160</name>
</gene>
<evidence type="ECO:0000259" key="8">
    <source>
        <dbReference type="PROSITE" id="PS50103"/>
    </source>
</evidence>
<dbReference type="AlphaFoldDB" id="A0A8J5ER02"/>
<name>A0A8J5ER02_ZINOF</name>
<dbReference type="Pfam" id="PF25512">
    <property type="entry name" value="zf-CCCH_AtC3H23"/>
    <property type="match status" value="1"/>
</dbReference>
<evidence type="ECO:0000256" key="4">
    <source>
        <dbReference type="ARBA" id="ARBA00022833"/>
    </source>
</evidence>
<dbReference type="Pfam" id="PF00642">
    <property type="entry name" value="zf-CCCH"/>
    <property type="match status" value="1"/>
</dbReference>
<dbReference type="FunFam" id="3.30.1370.210:FF:000007">
    <property type="entry name" value="Zinc finger CCCH domain-containing protein"/>
    <property type="match status" value="1"/>
</dbReference>
<feature type="domain" description="C3H1-type" evidence="8">
    <location>
        <begin position="177"/>
        <end position="199"/>
    </location>
</feature>
<dbReference type="PANTHER" id="PTHR14493:SF153">
    <property type="entry name" value="ZINC FINGER CCCH DOMAIN-CONTAINING PROTEIN 24"/>
    <property type="match status" value="1"/>
</dbReference>